<dbReference type="KEGG" id="osn:115213201"/>
<feature type="transmembrane region" description="Helical" evidence="11">
    <location>
        <begin position="438"/>
        <end position="462"/>
    </location>
</feature>
<dbReference type="GO" id="GO:0046872">
    <property type="term" value="F:metal ion binding"/>
    <property type="evidence" value="ECO:0007669"/>
    <property type="project" value="UniProtKB-KW"/>
</dbReference>
<evidence type="ECO:0000256" key="7">
    <source>
        <dbReference type="ARBA" id="ARBA00023180"/>
    </source>
</evidence>
<feature type="disulfide bond" evidence="9">
    <location>
        <begin position="128"/>
        <end position="137"/>
    </location>
</feature>
<protein>
    <recommendedName>
        <fullName evidence="10">Transporter</fullName>
    </recommendedName>
</protein>
<dbReference type="AlphaFoldDB" id="A0A7E6EXK4"/>
<name>A0A7E6EXK4_9MOLL</name>
<feature type="transmembrane region" description="Helical" evidence="11">
    <location>
        <begin position="196"/>
        <end position="215"/>
    </location>
</feature>
<dbReference type="PRINTS" id="PR00176">
    <property type="entry name" value="NANEUSMPORT"/>
</dbReference>
<evidence type="ECO:0000256" key="8">
    <source>
        <dbReference type="PIRSR" id="PIRSR600175-1"/>
    </source>
</evidence>
<dbReference type="PROSITE" id="PS00610">
    <property type="entry name" value="NA_NEUROTRAN_SYMP_1"/>
    <property type="match status" value="1"/>
</dbReference>
<accession>A0A7E6EXK4</accession>
<feature type="transmembrane region" description="Helical" evidence="11">
    <location>
        <begin position="524"/>
        <end position="543"/>
    </location>
</feature>
<keyword evidence="4 10" id="KW-0812">Transmembrane</keyword>
<feature type="transmembrane region" description="Helical" evidence="11">
    <location>
        <begin position="307"/>
        <end position="332"/>
    </location>
</feature>
<evidence type="ECO:0000256" key="4">
    <source>
        <dbReference type="ARBA" id="ARBA00022692"/>
    </source>
</evidence>
<evidence type="ECO:0000256" key="1">
    <source>
        <dbReference type="ARBA" id="ARBA00004141"/>
    </source>
</evidence>
<dbReference type="GO" id="GO:0005283">
    <property type="term" value="F:amino acid:sodium symporter activity"/>
    <property type="evidence" value="ECO:0007669"/>
    <property type="project" value="TreeGrafter"/>
</dbReference>
<reference evidence="13" key="1">
    <citation type="submission" date="2025-08" db="UniProtKB">
        <authorList>
            <consortium name="RefSeq"/>
        </authorList>
    </citation>
    <scope>IDENTIFICATION</scope>
</reference>
<evidence type="ECO:0000256" key="2">
    <source>
        <dbReference type="ARBA" id="ARBA00006459"/>
    </source>
</evidence>
<feature type="binding site" evidence="8">
    <location>
        <position position="26"/>
    </location>
    <ligand>
        <name>Na(+)</name>
        <dbReference type="ChEBI" id="CHEBI:29101"/>
        <label>1</label>
    </ligand>
</feature>
<keyword evidence="3 10" id="KW-0813">Transport</keyword>
<dbReference type="Pfam" id="PF00209">
    <property type="entry name" value="SNF"/>
    <property type="match status" value="1"/>
</dbReference>
<dbReference type="InterPro" id="IPR037272">
    <property type="entry name" value="SNS_sf"/>
</dbReference>
<evidence type="ECO:0000256" key="5">
    <source>
        <dbReference type="ARBA" id="ARBA00022989"/>
    </source>
</evidence>
<dbReference type="RefSeq" id="XP_036359705.1">
    <property type="nucleotide sequence ID" value="XM_036503812.1"/>
</dbReference>
<dbReference type="Proteomes" id="UP000515154">
    <property type="component" value="Linkage group LG6"/>
</dbReference>
<feature type="transmembrane region" description="Helical" evidence="11">
    <location>
        <begin position="85"/>
        <end position="116"/>
    </location>
</feature>
<feature type="transmembrane region" description="Helical" evidence="11">
    <location>
        <begin position="227"/>
        <end position="246"/>
    </location>
</feature>
<feature type="transmembrane region" description="Helical" evidence="11">
    <location>
        <begin position="483"/>
        <end position="504"/>
    </location>
</feature>
<evidence type="ECO:0000256" key="3">
    <source>
        <dbReference type="ARBA" id="ARBA00022448"/>
    </source>
</evidence>
<keyword evidence="8" id="KW-0915">Sodium</keyword>
<feature type="transmembrane region" description="Helical" evidence="11">
    <location>
        <begin position="352"/>
        <end position="378"/>
    </location>
</feature>
<keyword evidence="8" id="KW-0479">Metal-binding</keyword>
<gene>
    <name evidence="13" type="primary">LOC115213201</name>
</gene>
<keyword evidence="9" id="KW-1015">Disulfide bond</keyword>
<organism evidence="12 13">
    <name type="scientific">Octopus sinensis</name>
    <name type="common">East Asian common octopus</name>
    <dbReference type="NCBI Taxonomy" id="2607531"/>
    <lineage>
        <taxon>Eukaryota</taxon>
        <taxon>Metazoa</taxon>
        <taxon>Spiralia</taxon>
        <taxon>Lophotrochozoa</taxon>
        <taxon>Mollusca</taxon>
        <taxon>Cephalopoda</taxon>
        <taxon>Coleoidea</taxon>
        <taxon>Octopodiformes</taxon>
        <taxon>Octopoda</taxon>
        <taxon>Incirrata</taxon>
        <taxon>Octopodidae</taxon>
        <taxon>Octopus</taxon>
    </lineage>
</organism>
<keyword evidence="6 11" id="KW-0472">Membrane</keyword>
<dbReference type="InterPro" id="IPR000175">
    <property type="entry name" value="Na/ntran_symport"/>
</dbReference>
<evidence type="ECO:0000313" key="13">
    <source>
        <dbReference type="RefSeq" id="XP_036359705.1"/>
    </source>
</evidence>
<feature type="transmembrane region" description="Helical" evidence="11">
    <location>
        <begin position="408"/>
        <end position="432"/>
    </location>
</feature>
<feature type="binding site" evidence="8">
    <location>
        <position position="381"/>
    </location>
    <ligand>
        <name>Na(+)</name>
        <dbReference type="ChEBI" id="CHEBI:29101"/>
        <label>1</label>
    </ligand>
</feature>
<evidence type="ECO:0000256" key="9">
    <source>
        <dbReference type="PIRSR" id="PIRSR600175-2"/>
    </source>
</evidence>
<dbReference type="PANTHER" id="PTHR11616:SF321">
    <property type="entry name" value="SODIUM-DEPENDENT NUTRIENT AMINO ACID TRANSPORTER 1-RELATED"/>
    <property type="match status" value="1"/>
</dbReference>
<feature type="binding site" evidence="8">
    <location>
        <position position="281"/>
    </location>
    <ligand>
        <name>Na(+)</name>
        <dbReference type="ChEBI" id="CHEBI:29101"/>
        <label>1</label>
    </ligand>
</feature>
<feature type="binding site" evidence="8">
    <location>
        <position position="23"/>
    </location>
    <ligand>
        <name>Na(+)</name>
        <dbReference type="ChEBI" id="CHEBI:29101"/>
        <label>1</label>
    </ligand>
</feature>
<evidence type="ECO:0000313" key="12">
    <source>
        <dbReference type="Proteomes" id="UP000515154"/>
    </source>
</evidence>
<feature type="binding site" evidence="8">
    <location>
        <position position="30"/>
    </location>
    <ligand>
        <name>Na(+)</name>
        <dbReference type="ChEBI" id="CHEBI:29101"/>
        <label>1</label>
    </ligand>
</feature>
<keyword evidence="10" id="KW-0769">Symport</keyword>
<keyword evidence="7" id="KW-0325">Glycoprotein</keyword>
<comment type="subcellular location">
    <subcellularLocation>
        <location evidence="1">Membrane</location>
        <topology evidence="1">Multi-pass membrane protein</topology>
    </subcellularLocation>
</comment>
<keyword evidence="12" id="KW-1185">Reference proteome</keyword>
<keyword evidence="5 11" id="KW-1133">Transmembrane helix</keyword>
<feature type="transmembrane region" description="Helical" evidence="11">
    <location>
        <begin position="44"/>
        <end position="64"/>
    </location>
</feature>
<dbReference type="GO" id="GO:0005886">
    <property type="term" value="C:plasma membrane"/>
    <property type="evidence" value="ECO:0007669"/>
    <property type="project" value="TreeGrafter"/>
</dbReference>
<comment type="similarity">
    <text evidence="2 10">Belongs to the sodium:neurotransmitter symporter (SNF) (TC 2.A.22) family.</text>
</comment>
<dbReference type="SUPFAM" id="SSF161070">
    <property type="entry name" value="SNF-like"/>
    <property type="match status" value="1"/>
</dbReference>
<feature type="transmembrane region" description="Helical" evidence="11">
    <location>
        <begin position="12"/>
        <end position="32"/>
    </location>
</feature>
<sequence>MKKTKPERETWGKWSEFFFSIVGLVVGLSNIWRFPYLCYINGGGAFLIPFFIFMIFAAIPTLLLENAVAQFANLGPGKVWVMCPLFKGVGTAMVIINALIGIYYNVIIAWVLYYLYTSMHPTLAWSTCNNTWNTHLCYDSIYLMKNSRDNSTLDTMLNTTLDVNVSSSLVLKSSVEEYWERHVLNLSPSVNNIGTVRPPLLLCLFLIWLITFLCLSRGIKTSGKVVYVAATLPYVFLTILLIRGLTLPGSMDGIYYFVKPNWEKVKDISVWKDAATQILFSIGVGIGGLSTLASYNDFHNDCQRDAVILPIIDGLTSFLSGLTSFSILGYMAHLRKTDLDNVISKGPGIAFIVYPQALSTLPFAQIWAVMFFAMLVLVGLDSQFAHVQVIVTAITDAFPEKFGNHQTFITGIVCLISFIFGITCVTEGGLYVLQIIDWYCASLSLLLILFAEMVGIIWIYGAKRLENDISLMLGRRPWPIWKPFWVIIDPLCVLGLWVLSIISFKHLTYGDGSMFPKWTNYTGWGIALFTILPVPILGTVEIMKHKGSLLNRLKQSVKPTAEWCPAKSRVDLKISISKPEEEVDSHLL</sequence>
<feature type="transmembrane region" description="Helical" evidence="11">
    <location>
        <begin position="274"/>
        <end position="295"/>
    </location>
</feature>
<dbReference type="PANTHER" id="PTHR11616">
    <property type="entry name" value="SODIUM/CHLORIDE DEPENDENT TRANSPORTER"/>
    <property type="match status" value="1"/>
</dbReference>
<evidence type="ECO:0000256" key="11">
    <source>
        <dbReference type="SAM" id="Phobius"/>
    </source>
</evidence>
<evidence type="ECO:0000256" key="10">
    <source>
        <dbReference type="RuleBase" id="RU003732"/>
    </source>
</evidence>
<dbReference type="GO" id="GO:0089718">
    <property type="term" value="P:amino acid import across plasma membrane"/>
    <property type="evidence" value="ECO:0007669"/>
    <property type="project" value="TreeGrafter"/>
</dbReference>
<feature type="binding site" evidence="8">
    <location>
        <position position="382"/>
    </location>
    <ligand>
        <name>Na(+)</name>
        <dbReference type="ChEBI" id="CHEBI:29101"/>
        <label>1</label>
    </ligand>
</feature>
<dbReference type="PROSITE" id="PS50267">
    <property type="entry name" value="NA_NEUROTRAN_SYMP_3"/>
    <property type="match status" value="1"/>
</dbReference>
<proteinExistence type="inferred from homology"/>
<evidence type="ECO:0000256" key="6">
    <source>
        <dbReference type="ARBA" id="ARBA00023136"/>
    </source>
</evidence>